<evidence type="ECO:0000259" key="1">
    <source>
        <dbReference type="Pfam" id="PF10137"/>
    </source>
</evidence>
<accession>A0ABQ2RTX7</accession>
<sequence length="252" mass="28734">MIERTEKIETARSYITAIDQLSSPEDMNFQVWQSRVAQFLQSTFGSQSWQYERFIGISWKFSPRSMVAGTDYGAIRSKTFLNGKLGAKTLLEEAIRDLQSVKIDSSVFFKQAPERRIFITHGRNPEWMEVQRYIEQTIKIPTVELSQAASLGRTIIEKLEQESKNCGYAVIVMSGDDNGEDGSVRVRENVMHELGWFQAKYGRGRVCLLHEDGVSIPSNVSGLVYIPYPKNRVRSAFADLRDEIEAIYGKTE</sequence>
<comment type="caution">
    <text evidence="2">The sequence shown here is derived from an EMBL/GenBank/DDBJ whole genome shotgun (WGS) entry which is preliminary data.</text>
</comment>
<evidence type="ECO:0000313" key="3">
    <source>
        <dbReference type="Proteomes" id="UP000634308"/>
    </source>
</evidence>
<dbReference type="EMBL" id="BMQM01000024">
    <property type="protein sequence ID" value="GGR66469.1"/>
    <property type="molecule type" value="Genomic_DNA"/>
</dbReference>
<dbReference type="Proteomes" id="UP000634308">
    <property type="component" value="Unassembled WGS sequence"/>
</dbReference>
<dbReference type="RefSeq" id="WP_189065892.1">
    <property type="nucleotide sequence ID" value="NZ_BMQM01000024.1"/>
</dbReference>
<dbReference type="Pfam" id="PF10137">
    <property type="entry name" value="CAP12-PCTIR_TIR"/>
    <property type="match status" value="1"/>
</dbReference>
<proteinExistence type="predicted"/>
<protein>
    <recommendedName>
        <fullName evidence="1">CD-NTase-associated protein 12/Pycsar effector protein TIR domain-containing protein</fullName>
    </recommendedName>
</protein>
<name>A0ABQ2RTX7_9DEIO</name>
<reference evidence="3" key="1">
    <citation type="journal article" date="2019" name="Int. J. Syst. Evol. Microbiol.">
        <title>The Global Catalogue of Microorganisms (GCM) 10K type strain sequencing project: providing services to taxonomists for standard genome sequencing and annotation.</title>
        <authorList>
            <consortium name="The Broad Institute Genomics Platform"/>
            <consortium name="The Broad Institute Genome Sequencing Center for Infectious Disease"/>
            <person name="Wu L."/>
            <person name="Ma J."/>
        </authorList>
    </citation>
    <scope>NUCLEOTIDE SEQUENCE [LARGE SCALE GENOMIC DNA]</scope>
    <source>
        <strain evidence="3">JCM 31404</strain>
    </source>
</reference>
<evidence type="ECO:0000313" key="2">
    <source>
        <dbReference type="EMBL" id="GGR66469.1"/>
    </source>
</evidence>
<gene>
    <name evidence="2" type="ORF">GCM10008959_30840</name>
</gene>
<keyword evidence="3" id="KW-1185">Reference proteome</keyword>
<dbReference type="InterPro" id="IPR019302">
    <property type="entry name" value="CAP12/PCTIR_TIR_dom"/>
</dbReference>
<feature type="domain" description="CD-NTase-associated protein 12/Pycsar effector protein TIR" evidence="1">
    <location>
        <begin position="116"/>
        <end position="228"/>
    </location>
</feature>
<organism evidence="2 3">
    <name type="scientific">Deinococcus seoulensis</name>
    <dbReference type="NCBI Taxonomy" id="1837379"/>
    <lineage>
        <taxon>Bacteria</taxon>
        <taxon>Thermotogati</taxon>
        <taxon>Deinococcota</taxon>
        <taxon>Deinococci</taxon>
        <taxon>Deinococcales</taxon>
        <taxon>Deinococcaceae</taxon>
        <taxon>Deinococcus</taxon>
    </lineage>
</organism>